<dbReference type="InterPro" id="IPR045854">
    <property type="entry name" value="NO2/SO3_Rdtase_4Fe4S_sf"/>
</dbReference>
<dbReference type="InterPro" id="IPR006067">
    <property type="entry name" value="NO2/SO3_Rdtase_4Fe4S_dom"/>
</dbReference>
<gene>
    <name evidence="9" type="ORF">H9849_07580</name>
</gene>
<dbReference type="SUPFAM" id="SSF55124">
    <property type="entry name" value="Nitrite/Sulfite reductase N-terminal domain-like"/>
    <property type="match status" value="1"/>
</dbReference>
<dbReference type="GO" id="GO:0016491">
    <property type="term" value="F:oxidoreductase activity"/>
    <property type="evidence" value="ECO:0007669"/>
    <property type="project" value="UniProtKB-KW"/>
</dbReference>
<dbReference type="GO" id="GO:0020037">
    <property type="term" value="F:heme binding"/>
    <property type="evidence" value="ECO:0007669"/>
    <property type="project" value="InterPro"/>
</dbReference>
<dbReference type="PANTHER" id="PTHR32439">
    <property type="entry name" value="FERREDOXIN--NITRITE REDUCTASE, CHLOROPLASTIC"/>
    <property type="match status" value="1"/>
</dbReference>
<keyword evidence="5" id="KW-0408">Iron</keyword>
<evidence type="ECO:0000256" key="5">
    <source>
        <dbReference type="ARBA" id="ARBA00023004"/>
    </source>
</evidence>
<evidence type="ECO:0000313" key="9">
    <source>
        <dbReference type="EMBL" id="HIX72868.1"/>
    </source>
</evidence>
<dbReference type="PRINTS" id="PR00397">
    <property type="entry name" value="SIROHAEM"/>
</dbReference>
<dbReference type="GO" id="GO:0046872">
    <property type="term" value="F:metal ion binding"/>
    <property type="evidence" value="ECO:0007669"/>
    <property type="project" value="UniProtKB-KW"/>
</dbReference>
<evidence type="ECO:0000259" key="7">
    <source>
        <dbReference type="Pfam" id="PF01077"/>
    </source>
</evidence>
<organism evidence="9 10">
    <name type="scientific">Candidatus Anaerobutyricum stercoripullorum</name>
    <dbReference type="NCBI Taxonomy" id="2838456"/>
    <lineage>
        <taxon>Bacteria</taxon>
        <taxon>Bacillati</taxon>
        <taxon>Bacillota</taxon>
        <taxon>Clostridia</taxon>
        <taxon>Lachnospirales</taxon>
        <taxon>Lachnospiraceae</taxon>
        <taxon>Anaerobutyricum</taxon>
    </lineage>
</organism>
<evidence type="ECO:0000256" key="6">
    <source>
        <dbReference type="ARBA" id="ARBA00023014"/>
    </source>
</evidence>
<protein>
    <submittedName>
        <fullName evidence="9">Nitrite/sulfite reductase</fullName>
    </submittedName>
</protein>
<dbReference type="SUPFAM" id="SSF56014">
    <property type="entry name" value="Nitrite and sulphite reductase 4Fe-4S domain-like"/>
    <property type="match status" value="2"/>
</dbReference>
<evidence type="ECO:0000256" key="3">
    <source>
        <dbReference type="ARBA" id="ARBA00022723"/>
    </source>
</evidence>
<feature type="domain" description="Nitrite/Sulfite reductase ferredoxin-like" evidence="8">
    <location>
        <begin position="40"/>
        <end position="100"/>
    </location>
</feature>
<comment type="caution">
    <text evidence="9">The sequence shown here is derived from an EMBL/GenBank/DDBJ whole genome shotgun (WGS) entry which is preliminary data.</text>
</comment>
<dbReference type="Pfam" id="PF01077">
    <property type="entry name" value="NIR_SIR"/>
    <property type="match status" value="1"/>
</dbReference>
<reference evidence="9" key="2">
    <citation type="submission" date="2021-04" db="EMBL/GenBank/DDBJ databases">
        <authorList>
            <person name="Gilroy R."/>
        </authorList>
    </citation>
    <scope>NUCLEOTIDE SEQUENCE</scope>
    <source>
        <strain evidence="9">ChiSxjej3B15-1167</strain>
    </source>
</reference>
<proteinExistence type="predicted"/>
<dbReference type="Gene3D" id="3.90.480.10">
    <property type="entry name" value="Sulfite Reductase Hemoprotein,Domain 2"/>
    <property type="match status" value="1"/>
</dbReference>
<dbReference type="Pfam" id="PF03460">
    <property type="entry name" value="NIR_SIR_ferr"/>
    <property type="match status" value="1"/>
</dbReference>
<sequence length="518" mass="56780">MNTENWKKDYEEFEKVTRQFYAGEVSVPEYKGFSGGFGSYAQRGGKASMLRLRLPGGRVTKDKLKFVVDSIRKYNIDKVHFTTCQTIQLHNLNADTVCELAVAALDHGIVTRGGGGDFPRNVMVSPLSGVEQGEYFDVSPYAEAAAEYLMTLIKTVKLPRKLKVCFSNSPANRTHATFRDLGFVAREDGTFDVYSAGGLGNNARMGVLVAENVEGSKILYYIKAMVDMFTTYGNYENRAKARTRYMQDVLGDKYAEEFQKKLDAAFASGVNMDIPAEKIAAEEAADAPMYVTKTGDGSTAEDWRVIPQKQEGLYAVEYHPIGGCPAPEKLVEIYETVKDMDGVELRVAPDETVYIINCTGVEAEKVLAVTDDGAANLFETSVACIGSSICQVGVRDSQKLLSTLVAAAREWNFPEGTLPRIHISGCPSSCGTHQIGRIGFRGGMKKVDGKPVSAFVLYVNGKEGEPAQFGEQLGTILEEEIPAFMKALGEEVAASGKDFETWYAANPERLKEIAQPYL</sequence>
<dbReference type="GO" id="GO:0051539">
    <property type="term" value="F:4 iron, 4 sulfur cluster binding"/>
    <property type="evidence" value="ECO:0007669"/>
    <property type="project" value="UniProtKB-KW"/>
</dbReference>
<dbReference type="InterPro" id="IPR005117">
    <property type="entry name" value="NiRdtase/SiRdtase_haem-b_fer"/>
</dbReference>
<dbReference type="Proteomes" id="UP000886805">
    <property type="component" value="Unassembled WGS sequence"/>
</dbReference>
<dbReference type="InterPro" id="IPR051329">
    <property type="entry name" value="NIR_SIR_4Fe-4S"/>
</dbReference>
<evidence type="ECO:0000256" key="1">
    <source>
        <dbReference type="ARBA" id="ARBA00022485"/>
    </source>
</evidence>
<evidence type="ECO:0000256" key="4">
    <source>
        <dbReference type="ARBA" id="ARBA00023002"/>
    </source>
</evidence>
<reference evidence="9" key="1">
    <citation type="journal article" date="2021" name="PeerJ">
        <title>Extensive microbial diversity within the chicken gut microbiome revealed by metagenomics and culture.</title>
        <authorList>
            <person name="Gilroy R."/>
            <person name="Ravi A."/>
            <person name="Getino M."/>
            <person name="Pursley I."/>
            <person name="Horton D.L."/>
            <person name="Alikhan N.F."/>
            <person name="Baker D."/>
            <person name="Gharbi K."/>
            <person name="Hall N."/>
            <person name="Watson M."/>
            <person name="Adriaenssens E.M."/>
            <person name="Foster-Nyarko E."/>
            <person name="Jarju S."/>
            <person name="Secka A."/>
            <person name="Antonio M."/>
            <person name="Oren A."/>
            <person name="Chaudhuri R.R."/>
            <person name="La Ragione R."/>
            <person name="Hildebrand F."/>
            <person name="Pallen M.J."/>
        </authorList>
    </citation>
    <scope>NUCLEOTIDE SEQUENCE</scope>
    <source>
        <strain evidence="9">ChiSxjej3B15-1167</strain>
    </source>
</reference>
<keyword evidence="2" id="KW-0349">Heme</keyword>
<dbReference type="InterPro" id="IPR036136">
    <property type="entry name" value="Nit/Sulf_reduc_fer-like_dom_sf"/>
</dbReference>
<name>A0A9D2BEA0_9FIRM</name>
<dbReference type="PANTHER" id="PTHR32439:SF9">
    <property type="entry name" value="BLR3264 PROTEIN"/>
    <property type="match status" value="1"/>
</dbReference>
<feature type="domain" description="Nitrite/sulphite reductase 4Fe-4S" evidence="7">
    <location>
        <begin position="116"/>
        <end position="261"/>
    </location>
</feature>
<dbReference type="InterPro" id="IPR006066">
    <property type="entry name" value="NO2/SO3_Rdtase_FeS/sirohaem_BS"/>
</dbReference>
<keyword evidence="1" id="KW-0004">4Fe-4S</keyword>
<evidence type="ECO:0000313" key="10">
    <source>
        <dbReference type="Proteomes" id="UP000886805"/>
    </source>
</evidence>
<dbReference type="EMBL" id="DXEQ01000223">
    <property type="protein sequence ID" value="HIX72868.1"/>
    <property type="molecule type" value="Genomic_DNA"/>
</dbReference>
<keyword evidence="4" id="KW-0560">Oxidoreductase</keyword>
<keyword evidence="6" id="KW-0411">Iron-sulfur</keyword>
<evidence type="ECO:0000256" key="2">
    <source>
        <dbReference type="ARBA" id="ARBA00022617"/>
    </source>
</evidence>
<accession>A0A9D2BEA0</accession>
<keyword evidence="3" id="KW-0479">Metal-binding</keyword>
<evidence type="ECO:0000259" key="8">
    <source>
        <dbReference type="Pfam" id="PF03460"/>
    </source>
</evidence>
<dbReference type="Gene3D" id="3.30.413.10">
    <property type="entry name" value="Sulfite Reductase Hemoprotein, domain 1"/>
    <property type="match status" value="2"/>
</dbReference>
<dbReference type="AlphaFoldDB" id="A0A9D2BEA0"/>